<evidence type="ECO:0000256" key="1">
    <source>
        <dbReference type="SAM" id="MobiDB-lite"/>
    </source>
</evidence>
<dbReference type="AlphaFoldDB" id="A0A7S0RK86"/>
<name>A0A7S0RK86_9CHLO</name>
<dbReference type="InterPro" id="IPR038938">
    <property type="entry name" value="D27-like"/>
</dbReference>
<reference evidence="3" key="1">
    <citation type="submission" date="2021-01" db="EMBL/GenBank/DDBJ databases">
        <authorList>
            <person name="Corre E."/>
            <person name="Pelletier E."/>
            <person name="Niang G."/>
            <person name="Scheremetjew M."/>
            <person name="Finn R."/>
            <person name="Kale V."/>
            <person name="Holt S."/>
            <person name="Cochrane G."/>
            <person name="Meng A."/>
            <person name="Brown T."/>
            <person name="Cohen L."/>
        </authorList>
    </citation>
    <scope>NUCLEOTIDE SEQUENCE</scope>
    <source>
        <strain evidence="3">CCMP722</strain>
    </source>
</reference>
<accession>A0A7S0RK86</accession>
<dbReference type="Pfam" id="PF13225">
    <property type="entry name" value="D27-like_C"/>
    <property type="match status" value="1"/>
</dbReference>
<feature type="domain" description="Beta-carotene isomerase D27-like C-terminal" evidence="2">
    <location>
        <begin position="288"/>
        <end position="398"/>
    </location>
</feature>
<evidence type="ECO:0000313" key="3">
    <source>
        <dbReference type="EMBL" id="CAD8680239.1"/>
    </source>
</evidence>
<evidence type="ECO:0000259" key="2">
    <source>
        <dbReference type="Pfam" id="PF13225"/>
    </source>
</evidence>
<sequence length="443" mass="48180">MTMAIYHTAMQPCIAQRVSHATASSPLVSAPRSPHHKPRHPRHPQHQGRYPRHANLVCRANRPQQNEKPTFWDPEEDSPSVERAGSATTTGEKAVGSARHVRVALAGTEPPIANHAQCKDIDETAAQVPLTSELEQLVVPTLAEIEEKSSSEVAKVRGLHSIVGGTEDGRRKPRVLEQPLMKAGPSTPATEYKLNFLERLALSFFHRVLAREVGEEYKGGGFAGMVRTARLLSSKFGSASKTKTLARNVFLGLLPPGFPKIFGAFCRILPDWFVTRHASVFTLLFLGWLVGPMKVNDTPEDVPLDEPDKKVPANLAVAMRAAVDPSTPLQEPGYKQGVLVERCRVLEESGCASVCLNVCKMPTQAFFTEEVGLPLTMVPNYETFECQFVFGATPPPADKDPAFDTPCFMQCPTARALANAQCHHLEWENGEGVPANGGAGGSA</sequence>
<protein>
    <recommendedName>
        <fullName evidence="2">Beta-carotene isomerase D27-like C-terminal domain-containing protein</fullName>
    </recommendedName>
</protein>
<feature type="compositionally biased region" description="Basic residues" evidence="1">
    <location>
        <begin position="33"/>
        <end position="49"/>
    </location>
</feature>
<gene>
    <name evidence="3" type="ORF">POBO1169_LOCUS14933</name>
</gene>
<feature type="region of interest" description="Disordered" evidence="1">
    <location>
        <begin position="62"/>
        <end position="96"/>
    </location>
</feature>
<feature type="region of interest" description="Disordered" evidence="1">
    <location>
        <begin position="21"/>
        <end position="49"/>
    </location>
</feature>
<dbReference type="InterPro" id="IPR025114">
    <property type="entry name" value="D27-like_C"/>
</dbReference>
<dbReference type="GO" id="GO:0005506">
    <property type="term" value="F:iron ion binding"/>
    <property type="evidence" value="ECO:0007669"/>
    <property type="project" value="InterPro"/>
</dbReference>
<dbReference type="PANTHER" id="PTHR33591:SF2">
    <property type="entry name" value="BETA-CAROTENE ISOMERASE D27"/>
    <property type="match status" value="1"/>
</dbReference>
<dbReference type="PANTHER" id="PTHR33591">
    <property type="entry name" value="BETA-CAROTENE ISOMERASE D27"/>
    <property type="match status" value="1"/>
</dbReference>
<proteinExistence type="predicted"/>
<organism evidence="3">
    <name type="scientific">Pyramimonas obovata</name>
    <dbReference type="NCBI Taxonomy" id="1411642"/>
    <lineage>
        <taxon>Eukaryota</taxon>
        <taxon>Viridiplantae</taxon>
        <taxon>Chlorophyta</taxon>
        <taxon>Pyramimonadophyceae</taxon>
        <taxon>Pyramimonadales</taxon>
        <taxon>Pyramimonadaceae</taxon>
        <taxon>Pyramimonas</taxon>
        <taxon>Pyramimonas incertae sedis</taxon>
    </lineage>
</organism>
<dbReference type="EMBL" id="HBFA01029605">
    <property type="protein sequence ID" value="CAD8680239.1"/>
    <property type="molecule type" value="Transcribed_RNA"/>
</dbReference>